<comment type="catalytic activity">
    <reaction evidence="2">
        <text>glycyl-tRNA(Ala) + H2O = tRNA(Ala) + glycine + H(+)</text>
        <dbReference type="Rhea" id="RHEA:53744"/>
        <dbReference type="Rhea" id="RHEA-COMP:9657"/>
        <dbReference type="Rhea" id="RHEA-COMP:13640"/>
        <dbReference type="ChEBI" id="CHEBI:15377"/>
        <dbReference type="ChEBI" id="CHEBI:15378"/>
        <dbReference type="ChEBI" id="CHEBI:57305"/>
        <dbReference type="ChEBI" id="CHEBI:78442"/>
        <dbReference type="ChEBI" id="CHEBI:78522"/>
    </reaction>
</comment>
<reference evidence="3 4" key="1">
    <citation type="submission" date="2020-02" db="EMBL/GenBank/DDBJ databases">
        <authorList>
            <person name="Kim Y.B."/>
            <person name="Roh S.W."/>
        </authorList>
    </citation>
    <scope>NUCLEOTIDE SEQUENCE [LARGE SCALE GENOMIC DNA]</scope>
    <source>
        <strain evidence="3 4">DSM 103574</strain>
    </source>
</reference>
<evidence type="ECO:0000313" key="3">
    <source>
        <dbReference type="EMBL" id="QIB69457.1"/>
    </source>
</evidence>
<accession>A0A858BV35</accession>
<comment type="similarity">
    <text evidence="1 2">Belongs to the DTD family.</text>
</comment>
<dbReference type="InterPro" id="IPR003732">
    <property type="entry name" value="Daa-tRNA_deacyls_DTD"/>
</dbReference>
<evidence type="ECO:0000256" key="2">
    <source>
        <dbReference type="HAMAP-Rule" id="MF_00518"/>
    </source>
</evidence>
<dbReference type="PANTHER" id="PTHR10472">
    <property type="entry name" value="D-TYROSYL-TRNA TYR DEACYLASE"/>
    <property type="match status" value="1"/>
</dbReference>
<keyword evidence="2" id="KW-0694">RNA-binding</keyword>
<dbReference type="GO" id="GO:0005737">
    <property type="term" value="C:cytoplasm"/>
    <property type="evidence" value="ECO:0007669"/>
    <property type="project" value="UniProtKB-SubCell"/>
</dbReference>
<comment type="domain">
    <text evidence="2">A Gly-cisPro motif from one monomer fits into the active site of the other monomer to allow specific chiral rejection of L-amino acids.</text>
</comment>
<proteinExistence type="inferred from homology"/>
<feature type="short sequence motif" description="Gly-cisPro motif, important for rejection of L-amino acids" evidence="2">
    <location>
        <begin position="137"/>
        <end position="138"/>
    </location>
</feature>
<dbReference type="PANTHER" id="PTHR10472:SF5">
    <property type="entry name" value="D-AMINOACYL-TRNA DEACYLASE 1"/>
    <property type="match status" value="1"/>
</dbReference>
<gene>
    <name evidence="2" type="primary">dtd</name>
    <name evidence="3" type="ORF">Ami103574_08990</name>
</gene>
<dbReference type="GO" id="GO:0043908">
    <property type="term" value="F:Ser(Gly)-tRNA(Ala) hydrolase activity"/>
    <property type="evidence" value="ECO:0007669"/>
    <property type="project" value="UniProtKB-UniRule"/>
</dbReference>
<dbReference type="FunFam" id="3.50.80.10:FF:000001">
    <property type="entry name" value="D-aminoacyl-tRNA deacylase"/>
    <property type="match status" value="1"/>
</dbReference>
<comment type="catalytic activity">
    <reaction evidence="2">
        <text>a D-aminoacyl-tRNA + H2O = a tRNA + a D-alpha-amino acid + H(+)</text>
        <dbReference type="Rhea" id="RHEA:13953"/>
        <dbReference type="Rhea" id="RHEA-COMP:10123"/>
        <dbReference type="Rhea" id="RHEA-COMP:10124"/>
        <dbReference type="ChEBI" id="CHEBI:15377"/>
        <dbReference type="ChEBI" id="CHEBI:15378"/>
        <dbReference type="ChEBI" id="CHEBI:59871"/>
        <dbReference type="ChEBI" id="CHEBI:78442"/>
        <dbReference type="ChEBI" id="CHEBI:79333"/>
        <dbReference type="EC" id="3.1.1.96"/>
    </reaction>
</comment>
<name>A0A858BV35_9FIRM</name>
<dbReference type="EMBL" id="CP048649">
    <property type="protein sequence ID" value="QIB69457.1"/>
    <property type="molecule type" value="Genomic_DNA"/>
</dbReference>
<dbReference type="InterPro" id="IPR023509">
    <property type="entry name" value="DTD-like_sf"/>
</dbReference>
<dbReference type="GO" id="GO:0019478">
    <property type="term" value="P:D-amino acid catabolic process"/>
    <property type="evidence" value="ECO:0007669"/>
    <property type="project" value="UniProtKB-UniRule"/>
</dbReference>
<organism evidence="3 4">
    <name type="scientific">Aminipila butyrica</name>
    <dbReference type="NCBI Taxonomy" id="433296"/>
    <lineage>
        <taxon>Bacteria</taxon>
        <taxon>Bacillati</taxon>
        <taxon>Bacillota</taxon>
        <taxon>Clostridia</taxon>
        <taxon>Peptostreptococcales</taxon>
        <taxon>Anaerovoracaceae</taxon>
        <taxon>Aminipila</taxon>
    </lineage>
</organism>
<dbReference type="Gene3D" id="3.50.80.10">
    <property type="entry name" value="D-tyrosyl-tRNA(Tyr) deacylase"/>
    <property type="match status" value="1"/>
</dbReference>
<dbReference type="AlphaFoldDB" id="A0A858BV35"/>
<comment type="function">
    <text evidence="2">An aminoacyl-tRNA editing enzyme that deacylates mischarged D-aminoacyl-tRNAs. Also deacylates mischarged glycyl-tRNA(Ala), protecting cells against glycine mischarging by AlaRS. Acts via tRNA-based rather than protein-based catalysis; rejects L-amino acids rather than detecting D-amino acids in the active site. By recycling D-aminoacyl-tRNA to D-amino acids and free tRNA molecules, this enzyme counteracts the toxicity associated with the formation of D-aminoacyl-tRNA entities in vivo and helps enforce protein L-homochirality.</text>
</comment>
<protein>
    <recommendedName>
        <fullName evidence="2">D-aminoacyl-tRNA deacylase</fullName>
        <shortName evidence="2">DTD</shortName>
        <ecNumber evidence="2">3.1.1.96</ecNumber>
    </recommendedName>
    <alternativeName>
        <fullName evidence="2">Gly-tRNA(Ala) deacylase</fullName>
        <ecNumber evidence="2">3.1.1.-</ecNumber>
    </alternativeName>
</protein>
<dbReference type="EC" id="3.1.1.-" evidence="2"/>
<keyword evidence="2 3" id="KW-0378">Hydrolase</keyword>
<dbReference type="GO" id="GO:0106026">
    <property type="term" value="F:Gly-tRNA(Ala) deacylase activity"/>
    <property type="evidence" value="ECO:0007669"/>
    <property type="project" value="UniProtKB-UniRule"/>
</dbReference>
<sequence length="149" mass="16469">MRAVVQRVTDADVTVDGQITGAIKQGFVILLGVEDTDDMQDVRYMVDKVSGLRVFEDQEGKMNLSLTDIGGSILAVSQFTLLGDARKGKRPSFIKAARPEQAKELYDQFVSQIKEKGIYIGEGIFQADMLVRINNNGPVTILLDSKKLF</sequence>
<comment type="subcellular location">
    <subcellularLocation>
        <location evidence="2">Cytoplasm</location>
    </subcellularLocation>
</comment>
<dbReference type="Proteomes" id="UP000466848">
    <property type="component" value="Chromosome"/>
</dbReference>
<keyword evidence="4" id="KW-1185">Reference proteome</keyword>
<dbReference type="RefSeq" id="WP_163066700.1">
    <property type="nucleotide sequence ID" value="NZ_CP048649.1"/>
</dbReference>
<dbReference type="EC" id="3.1.1.96" evidence="2"/>
<dbReference type="HAMAP" id="MF_00518">
    <property type="entry name" value="Deacylase_Dtd"/>
    <property type="match status" value="1"/>
</dbReference>
<dbReference type="SUPFAM" id="SSF69500">
    <property type="entry name" value="DTD-like"/>
    <property type="match status" value="1"/>
</dbReference>
<dbReference type="NCBIfam" id="TIGR00256">
    <property type="entry name" value="D-aminoacyl-tRNA deacylase"/>
    <property type="match status" value="1"/>
</dbReference>
<dbReference type="GO" id="GO:0051500">
    <property type="term" value="F:D-tyrosyl-tRNA(Tyr) deacylase activity"/>
    <property type="evidence" value="ECO:0007669"/>
    <property type="project" value="TreeGrafter"/>
</dbReference>
<dbReference type="GO" id="GO:0000049">
    <property type="term" value="F:tRNA binding"/>
    <property type="evidence" value="ECO:0007669"/>
    <property type="project" value="UniProtKB-UniRule"/>
</dbReference>
<evidence type="ECO:0000313" key="4">
    <source>
        <dbReference type="Proteomes" id="UP000466848"/>
    </source>
</evidence>
<comment type="subunit">
    <text evidence="2">Homodimer.</text>
</comment>
<keyword evidence="2" id="KW-0820">tRNA-binding</keyword>
<keyword evidence="2" id="KW-0963">Cytoplasm</keyword>
<dbReference type="Pfam" id="PF02580">
    <property type="entry name" value="Tyr_Deacylase"/>
    <property type="match status" value="1"/>
</dbReference>
<evidence type="ECO:0000256" key="1">
    <source>
        <dbReference type="ARBA" id="ARBA00009673"/>
    </source>
</evidence>
<dbReference type="KEGG" id="abut:Ami103574_08990"/>